<name>A0ABT6TQY4_9BACL</name>
<proteinExistence type="predicted"/>
<dbReference type="InterPro" id="IPR001711">
    <property type="entry name" value="PLipase_C_Pinositol-sp_Y"/>
</dbReference>
<feature type="region of interest" description="Disordered" evidence="1">
    <location>
        <begin position="31"/>
        <end position="55"/>
    </location>
</feature>
<dbReference type="Pfam" id="PF01547">
    <property type="entry name" value="SBP_bac_1"/>
    <property type="match status" value="1"/>
</dbReference>
<feature type="signal peptide" evidence="2">
    <location>
        <begin position="1"/>
        <end position="20"/>
    </location>
</feature>
<evidence type="ECO:0000256" key="2">
    <source>
        <dbReference type="SAM" id="SignalP"/>
    </source>
</evidence>
<dbReference type="InterPro" id="IPR050490">
    <property type="entry name" value="Bact_solute-bd_prot1"/>
</dbReference>
<evidence type="ECO:0000256" key="1">
    <source>
        <dbReference type="SAM" id="MobiDB-lite"/>
    </source>
</evidence>
<protein>
    <submittedName>
        <fullName evidence="4">ABC transporter substrate-binding protein</fullName>
    </submittedName>
</protein>
<feature type="chain" id="PRO_5046392330" evidence="2">
    <location>
        <begin position="21"/>
        <end position="519"/>
    </location>
</feature>
<dbReference type="Gene3D" id="3.40.190.10">
    <property type="entry name" value="Periplasmic binding protein-like II"/>
    <property type="match status" value="2"/>
</dbReference>
<dbReference type="RefSeq" id="WP_282911620.1">
    <property type="nucleotide sequence ID" value="NZ_JAGRPV010000001.1"/>
</dbReference>
<comment type="caution">
    <text evidence="4">The sequence shown here is derived from an EMBL/GenBank/DDBJ whole genome shotgun (WGS) entry which is preliminary data.</text>
</comment>
<gene>
    <name evidence="4" type="ORF">KB449_28675</name>
</gene>
<evidence type="ECO:0000313" key="4">
    <source>
        <dbReference type="EMBL" id="MDI4648946.1"/>
    </source>
</evidence>
<dbReference type="InterPro" id="IPR022627">
    <property type="entry name" value="DUF3502"/>
</dbReference>
<dbReference type="SUPFAM" id="SSF53850">
    <property type="entry name" value="Periplasmic binding protein-like II"/>
    <property type="match status" value="1"/>
</dbReference>
<accession>A0ABT6TQY4</accession>
<keyword evidence="2" id="KW-0732">Signal</keyword>
<evidence type="ECO:0000259" key="3">
    <source>
        <dbReference type="PROSITE" id="PS50008"/>
    </source>
</evidence>
<keyword evidence="5" id="KW-1185">Reference proteome</keyword>
<dbReference type="PROSITE" id="PS50008">
    <property type="entry name" value="PIPLC_Y_DOMAIN"/>
    <property type="match status" value="1"/>
</dbReference>
<feature type="domain" description="PI-PLC Y-box" evidence="3">
    <location>
        <begin position="396"/>
        <end position="450"/>
    </location>
</feature>
<dbReference type="Pfam" id="PF12010">
    <property type="entry name" value="DUF3502"/>
    <property type="match status" value="1"/>
</dbReference>
<dbReference type="PANTHER" id="PTHR43649:SF17">
    <property type="entry name" value="ABC TRANSPORTER SOLUTE BINDING PROTEIN-SUGAR TRANSPORT"/>
    <property type="match status" value="1"/>
</dbReference>
<evidence type="ECO:0000313" key="5">
    <source>
        <dbReference type="Proteomes" id="UP001161691"/>
    </source>
</evidence>
<sequence length="519" mass="55712">MSKKNTAAASLLLATAVALSACGGNNDGNNAAPSGSSAASGNPAPSGSGSAAPSGKMEEITVTFPMISTVIPQMPAIEAAINKISQAKINTTVKLKAISSGEWVQQTNLMFTSNETMDLMYVSGGLYSSMVAKNQLVALDELLGQYGEGVKAAVGEDYINVPKIKGAIYAVPSVRDLASSYGVIMRKDLIDKYNIDVDAIKTLDDFAAALKTVKAGEPDFAPLVPPGVNMSFLDGYMTYDNLGDSLGVLPNYDNGLKVVDLYESQEYKELVTKFRQWYQDGYVLKDASTNKTSTFELLRSGKGFAYFAAIKPGIAEQEGKAAGTEVVAKELTPVIARTGTVTGAMWGIPVNSKHRESAMKFLNLMYADKDIVNLLDWGIEGEHYAKVDGQDGVIKYPEGVNAANTTYNMPLGWMFGNQFLSYTMEGGDADIWNKMDAFNKSAQHSKAMGFAFDATPVKTEFAAVSNVVTQYKLPLETGSVDPEKVLPEFIAKLKSAGIDKIVAEKQKQLDEWAKANPTP</sequence>
<reference evidence="4" key="1">
    <citation type="submission" date="2023-04" db="EMBL/GenBank/DDBJ databases">
        <title>Comparative genomic analysis of Cohnella hashimotonis sp. nov., isolated from the International Space Station.</title>
        <authorList>
            <person name="Venkateswaran K."/>
            <person name="Simpson A."/>
        </authorList>
    </citation>
    <scope>NUCLEOTIDE SEQUENCE</scope>
    <source>
        <strain evidence="4">F6_2S_P_1</strain>
    </source>
</reference>
<dbReference type="PANTHER" id="PTHR43649">
    <property type="entry name" value="ARABINOSE-BINDING PROTEIN-RELATED"/>
    <property type="match status" value="1"/>
</dbReference>
<dbReference type="InterPro" id="IPR006059">
    <property type="entry name" value="SBP"/>
</dbReference>
<dbReference type="EMBL" id="JAGRPV010000001">
    <property type="protein sequence ID" value="MDI4648946.1"/>
    <property type="molecule type" value="Genomic_DNA"/>
</dbReference>
<dbReference type="PROSITE" id="PS51257">
    <property type="entry name" value="PROKAR_LIPOPROTEIN"/>
    <property type="match status" value="1"/>
</dbReference>
<organism evidence="4 5">
    <name type="scientific">Cohnella hashimotonis</name>
    <dbReference type="NCBI Taxonomy" id="2826895"/>
    <lineage>
        <taxon>Bacteria</taxon>
        <taxon>Bacillati</taxon>
        <taxon>Bacillota</taxon>
        <taxon>Bacilli</taxon>
        <taxon>Bacillales</taxon>
        <taxon>Paenibacillaceae</taxon>
        <taxon>Cohnella</taxon>
    </lineage>
</organism>
<dbReference type="Proteomes" id="UP001161691">
    <property type="component" value="Unassembled WGS sequence"/>
</dbReference>